<keyword evidence="2" id="KW-1185">Reference proteome</keyword>
<evidence type="ECO:0000313" key="1">
    <source>
        <dbReference type="EMBL" id="ETO14954.1"/>
    </source>
</evidence>
<organism evidence="1 2">
    <name type="scientific">Reticulomyxa filosa</name>
    <dbReference type="NCBI Taxonomy" id="46433"/>
    <lineage>
        <taxon>Eukaryota</taxon>
        <taxon>Sar</taxon>
        <taxon>Rhizaria</taxon>
        <taxon>Retaria</taxon>
        <taxon>Foraminifera</taxon>
        <taxon>Monothalamids</taxon>
        <taxon>Reticulomyxidae</taxon>
        <taxon>Reticulomyxa</taxon>
    </lineage>
</organism>
<dbReference type="Proteomes" id="UP000023152">
    <property type="component" value="Unassembled WGS sequence"/>
</dbReference>
<dbReference type="InterPro" id="IPR011989">
    <property type="entry name" value="ARM-like"/>
</dbReference>
<dbReference type="SUPFAM" id="SSF48371">
    <property type="entry name" value="ARM repeat"/>
    <property type="match status" value="1"/>
</dbReference>
<dbReference type="EMBL" id="ASPP01019622">
    <property type="protein sequence ID" value="ETO14954.1"/>
    <property type="molecule type" value="Genomic_DNA"/>
</dbReference>
<dbReference type="AlphaFoldDB" id="X6MM94"/>
<dbReference type="InterPro" id="IPR016024">
    <property type="entry name" value="ARM-type_fold"/>
</dbReference>
<protein>
    <recommendedName>
        <fullName evidence="3">PUM-HD domain-containing protein</fullName>
    </recommendedName>
</protein>
<comment type="caution">
    <text evidence="1">The sequence shown here is derived from an EMBL/GenBank/DDBJ whole genome shotgun (WGS) entry which is preliminary data.</text>
</comment>
<sequence length="196" mass="23231">SPPYIESTFCLTFGCRGTNDNDSHRTRNYGKYCKPYDMSNFEMCSNFYEATAVHRFETWLQALYVLLDICPEKFASNVSEFCLSKCGEAYQKQMFDALLYGYNKRDSNKPALISYLIRNEYGNYVIQTMAEVSMCGEHKNYRDNLIEQIQTNVFKTDLIKYITRRIDQLHEYANTQRQAKKETIKKTHWPLFHFFL</sequence>
<evidence type="ECO:0008006" key="3">
    <source>
        <dbReference type="Google" id="ProtNLM"/>
    </source>
</evidence>
<proteinExistence type="predicted"/>
<feature type="non-terminal residue" evidence="1">
    <location>
        <position position="1"/>
    </location>
</feature>
<evidence type="ECO:0000313" key="2">
    <source>
        <dbReference type="Proteomes" id="UP000023152"/>
    </source>
</evidence>
<reference evidence="1 2" key="1">
    <citation type="journal article" date="2013" name="Curr. Biol.">
        <title>The Genome of the Foraminiferan Reticulomyxa filosa.</title>
        <authorList>
            <person name="Glockner G."/>
            <person name="Hulsmann N."/>
            <person name="Schleicher M."/>
            <person name="Noegel A.A."/>
            <person name="Eichinger L."/>
            <person name="Gallinger C."/>
            <person name="Pawlowski J."/>
            <person name="Sierra R."/>
            <person name="Euteneuer U."/>
            <person name="Pillet L."/>
            <person name="Moustafa A."/>
            <person name="Platzer M."/>
            <person name="Groth M."/>
            <person name="Szafranski K."/>
            <person name="Schliwa M."/>
        </authorList>
    </citation>
    <scope>NUCLEOTIDE SEQUENCE [LARGE SCALE GENOMIC DNA]</scope>
</reference>
<dbReference type="Gene3D" id="1.25.10.10">
    <property type="entry name" value="Leucine-rich Repeat Variant"/>
    <property type="match status" value="1"/>
</dbReference>
<gene>
    <name evidence="1" type="ORF">RFI_22414</name>
</gene>
<accession>X6MM94</accession>
<name>X6MM94_RETFI</name>